<name>A0ABP4KT54_9ACTN</name>
<comment type="caution">
    <text evidence="2">The sequence shown here is derived from an EMBL/GenBank/DDBJ whole genome shotgun (WGS) entry which is preliminary data.</text>
</comment>
<organism evidence="2 3">
    <name type="scientific">Kribbella lupini</name>
    <dbReference type="NCBI Taxonomy" id="291602"/>
    <lineage>
        <taxon>Bacteria</taxon>
        <taxon>Bacillati</taxon>
        <taxon>Actinomycetota</taxon>
        <taxon>Actinomycetes</taxon>
        <taxon>Propionibacteriales</taxon>
        <taxon>Kribbellaceae</taxon>
        <taxon>Kribbella</taxon>
    </lineage>
</organism>
<evidence type="ECO:0000256" key="1">
    <source>
        <dbReference type="SAM" id="MobiDB-lite"/>
    </source>
</evidence>
<proteinExistence type="predicted"/>
<feature type="region of interest" description="Disordered" evidence="1">
    <location>
        <begin position="236"/>
        <end position="255"/>
    </location>
</feature>
<keyword evidence="3" id="KW-1185">Reference proteome</keyword>
<evidence type="ECO:0000313" key="2">
    <source>
        <dbReference type="EMBL" id="GAA1509260.1"/>
    </source>
</evidence>
<dbReference type="EMBL" id="BAAANC010000001">
    <property type="protein sequence ID" value="GAA1509260.1"/>
    <property type="molecule type" value="Genomic_DNA"/>
</dbReference>
<sequence length="255" mass="27829">MTAVDRLYAELAGADGLIRGVPRHQYAEALDRAQAYQDRALAGGLIRNVANTGRTVPYAGPGPTLHSAYLNPDVQREHFLADPFRSGQENLRINAEYVVGQLRRARAGRDGLRQLGAAVHAVQDSYSGGHAWRDDAVYDGDPTAAVRALHVFTPSHLLGRDDGRNTHFGAFDQPPAGSGTARAAVEATYRILRAHELGRRDPERAELLVGDLVEPLLRAHADGVQVCLVPDEPWRAERDRRLERDKTPGQTPDGG</sequence>
<evidence type="ECO:0008006" key="4">
    <source>
        <dbReference type="Google" id="ProtNLM"/>
    </source>
</evidence>
<evidence type="ECO:0000313" key="3">
    <source>
        <dbReference type="Proteomes" id="UP001500363"/>
    </source>
</evidence>
<dbReference type="Proteomes" id="UP001500363">
    <property type="component" value="Unassembled WGS sequence"/>
</dbReference>
<protein>
    <recommendedName>
        <fullName evidence="4">S1/P1 nuclease</fullName>
    </recommendedName>
</protein>
<accession>A0ABP4KT54</accession>
<feature type="compositionally biased region" description="Basic and acidic residues" evidence="1">
    <location>
        <begin position="236"/>
        <end position="247"/>
    </location>
</feature>
<reference evidence="3" key="1">
    <citation type="journal article" date="2019" name="Int. J. Syst. Evol. Microbiol.">
        <title>The Global Catalogue of Microorganisms (GCM) 10K type strain sequencing project: providing services to taxonomists for standard genome sequencing and annotation.</title>
        <authorList>
            <consortium name="The Broad Institute Genomics Platform"/>
            <consortium name="The Broad Institute Genome Sequencing Center for Infectious Disease"/>
            <person name="Wu L."/>
            <person name="Ma J."/>
        </authorList>
    </citation>
    <scope>NUCLEOTIDE SEQUENCE [LARGE SCALE GENOMIC DNA]</scope>
    <source>
        <strain evidence="3">JCM 14303</strain>
    </source>
</reference>
<gene>
    <name evidence="2" type="ORF">GCM10009741_02590</name>
</gene>